<protein>
    <submittedName>
        <fullName evidence="1">Uncharacterized protein</fullName>
    </submittedName>
</protein>
<name>A0A426X714_ENSVE</name>
<comment type="caution">
    <text evidence="1">The sequence shown here is derived from an EMBL/GenBank/DDBJ whole genome shotgun (WGS) entry which is preliminary data.</text>
</comment>
<organism evidence="1 2">
    <name type="scientific">Ensete ventricosum</name>
    <name type="common">Abyssinian banana</name>
    <name type="synonym">Musa ensete</name>
    <dbReference type="NCBI Taxonomy" id="4639"/>
    <lineage>
        <taxon>Eukaryota</taxon>
        <taxon>Viridiplantae</taxon>
        <taxon>Streptophyta</taxon>
        <taxon>Embryophyta</taxon>
        <taxon>Tracheophyta</taxon>
        <taxon>Spermatophyta</taxon>
        <taxon>Magnoliopsida</taxon>
        <taxon>Liliopsida</taxon>
        <taxon>Zingiberales</taxon>
        <taxon>Musaceae</taxon>
        <taxon>Ensete</taxon>
    </lineage>
</organism>
<accession>A0A426X714</accession>
<sequence>MRALRSRPVGTLPPWLLQGLRCVAAPSLAVATSPTTAVAAPVLPPLLQPHCFLYTALLSPIPYYSRTNLLSLSFARYFGIDHTTTAFRSSHPYFCLCCHPLPRSRGQCNHCRLLYNE</sequence>
<evidence type="ECO:0000313" key="2">
    <source>
        <dbReference type="Proteomes" id="UP000287651"/>
    </source>
</evidence>
<dbReference type="EMBL" id="AMZH03025303">
    <property type="protein sequence ID" value="RRT35259.1"/>
    <property type="molecule type" value="Genomic_DNA"/>
</dbReference>
<reference evidence="1 2" key="1">
    <citation type="journal article" date="2014" name="Agronomy (Basel)">
        <title>A Draft Genome Sequence for Ensete ventricosum, the Drought-Tolerant Tree Against Hunger.</title>
        <authorList>
            <person name="Harrison J."/>
            <person name="Moore K.A."/>
            <person name="Paszkiewicz K."/>
            <person name="Jones T."/>
            <person name="Grant M."/>
            <person name="Ambacheew D."/>
            <person name="Muzemil S."/>
            <person name="Studholme D.J."/>
        </authorList>
    </citation>
    <scope>NUCLEOTIDE SEQUENCE [LARGE SCALE GENOMIC DNA]</scope>
</reference>
<dbReference type="AlphaFoldDB" id="A0A426X714"/>
<gene>
    <name evidence="1" type="ORF">B296_00042078</name>
</gene>
<dbReference type="Proteomes" id="UP000287651">
    <property type="component" value="Unassembled WGS sequence"/>
</dbReference>
<evidence type="ECO:0000313" key="1">
    <source>
        <dbReference type="EMBL" id="RRT35259.1"/>
    </source>
</evidence>
<proteinExistence type="predicted"/>